<dbReference type="Proteomes" id="UP000719412">
    <property type="component" value="Unassembled WGS sequence"/>
</dbReference>
<feature type="chain" id="PRO_5035283201" evidence="1">
    <location>
        <begin position="27"/>
        <end position="138"/>
    </location>
</feature>
<sequence length="138" mass="15497">MSAQVPHYLFRTLLVLFVATLAVSSARPNHFGDPNQKWTGELTAMQIASPGLDVGDDVVEELFVFGSRLARVVAEGDANNLLDSGLKPWQLEMLAQRLSEISQTGGDYGWDKSIRSPESKRQSRYRQCYFNPISCFRK</sequence>
<proteinExistence type="predicted"/>
<evidence type="ECO:0000313" key="2">
    <source>
        <dbReference type="EMBL" id="KAH0808968.1"/>
    </source>
</evidence>
<keyword evidence="1" id="KW-0732">Signal</keyword>
<organism evidence="2 3">
    <name type="scientific">Tenebrio molitor</name>
    <name type="common">Yellow mealworm beetle</name>
    <dbReference type="NCBI Taxonomy" id="7067"/>
    <lineage>
        <taxon>Eukaryota</taxon>
        <taxon>Metazoa</taxon>
        <taxon>Ecdysozoa</taxon>
        <taxon>Arthropoda</taxon>
        <taxon>Hexapoda</taxon>
        <taxon>Insecta</taxon>
        <taxon>Pterygota</taxon>
        <taxon>Neoptera</taxon>
        <taxon>Endopterygota</taxon>
        <taxon>Coleoptera</taxon>
        <taxon>Polyphaga</taxon>
        <taxon>Cucujiformia</taxon>
        <taxon>Tenebrionidae</taxon>
        <taxon>Tenebrio</taxon>
    </lineage>
</organism>
<evidence type="ECO:0000313" key="3">
    <source>
        <dbReference type="Proteomes" id="UP000719412"/>
    </source>
</evidence>
<protein>
    <submittedName>
        <fullName evidence="2">Uncharacterized protein</fullName>
    </submittedName>
</protein>
<reference evidence="2" key="2">
    <citation type="submission" date="2021-08" db="EMBL/GenBank/DDBJ databases">
        <authorList>
            <person name="Eriksson T."/>
        </authorList>
    </citation>
    <scope>NUCLEOTIDE SEQUENCE</scope>
    <source>
        <strain evidence="2">Stoneville</strain>
        <tissue evidence="2">Whole head</tissue>
    </source>
</reference>
<name>A0A8J6H816_TENMO</name>
<accession>A0A8J6H816</accession>
<comment type="caution">
    <text evidence="2">The sequence shown here is derived from an EMBL/GenBank/DDBJ whole genome shotgun (WGS) entry which is preliminary data.</text>
</comment>
<gene>
    <name evidence="2" type="ORF">GEV33_013825</name>
</gene>
<dbReference type="EMBL" id="JABDTM020028423">
    <property type="protein sequence ID" value="KAH0808968.1"/>
    <property type="molecule type" value="Genomic_DNA"/>
</dbReference>
<reference evidence="2" key="1">
    <citation type="journal article" date="2020" name="J Insects Food Feed">
        <title>The yellow mealworm (Tenebrio molitor) genome: a resource for the emerging insects as food and feed industry.</title>
        <authorList>
            <person name="Eriksson T."/>
            <person name="Andere A."/>
            <person name="Kelstrup H."/>
            <person name="Emery V."/>
            <person name="Picard C."/>
        </authorList>
    </citation>
    <scope>NUCLEOTIDE SEQUENCE</scope>
    <source>
        <strain evidence="2">Stoneville</strain>
        <tissue evidence="2">Whole head</tissue>
    </source>
</reference>
<dbReference type="AlphaFoldDB" id="A0A8J6H816"/>
<keyword evidence="3" id="KW-1185">Reference proteome</keyword>
<evidence type="ECO:0000256" key="1">
    <source>
        <dbReference type="SAM" id="SignalP"/>
    </source>
</evidence>
<feature type="signal peptide" evidence="1">
    <location>
        <begin position="1"/>
        <end position="26"/>
    </location>
</feature>